<feature type="signal peptide" evidence="1">
    <location>
        <begin position="1"/>
        <end position="18"/>
    </location>
</feature>
<dbReference type="RefSeq" id="WP_008337974.1">
    <property type="nucleotide sequence ID" value="NZ_AFRZ01000001.1"/>
</dbReference>
<dbReference type="OrthoDB" id="6395784at2"/>
<comment type="caution">
    <text evidence="2">The sequence shown here is derived from an EMBL/GenBank/DDBJ whole genome shotgun (WGS) entry which is preliminary data.</text>
</comment>
<dbReference type="Proteomes" id="UP000006431">
    <property type="component" value="Unassembled WGS sequence"/>
</dbReference>
<gene>
    <name evidence="2" type="ORF">SMGD1_0678</name>
</gene>
<dbReference type="Gene3D" id="3.10.28.20">
    <property type="entry name" value="Acetamidase/Formamidase-like domains"/>
    <property type="match status" value="1"/>
</dbReference>
<proteinExistence type="predicted"/>
<dbReference type="HOGENOM" id="CLU_593026_0_0_7"/>
<sequence length="461" mass="51432">MKKTILSFSFLLGSIIYADISGIGYAQTRDEAKKEALADLSQVIKSEVRTNYESTSYANGTDGGTSSKSNIKISSNLPILGADFSFIDLKIEVRADVKLSPKKVSTLYIYKLSMLNREINFLLDQVKKSKSNTLILNIYEEIFSLLKEYDRYESVAVILGARIPKSPNITKGQVKIELAKLDSEIESLEFAAAVLAKSFNQKKIFVYPPLMQNSTTATQFSSVFQKELKAKLSSVSSPKSASYILVGEYTLTDKSMILNYELLNTFSNEVITSKTINIKKKVYVNLKTKPKNIDFNALLNSGVISSSDLKVSLNSNRGNENLLFNNGEEIELFVKLNKMGYFYIVGYTQTVEAKLSYLLELSEGNGNSKFVKFINADDASRWISLGAFTIEPPYGVESIQVIASNQKITSLPSTNYDEKSGYYIISKDIKKALSQTRGLKKKVGKKIEMSEDVMSFTTMNK</sequence>
<keyword evidence="1" id="KW-0732">Signal</keyword>
<evidence type="ECO:0000256" key="1">
    <source>
        <dbReference type="SAM" id="SignalP"/>
    </source>
</evidence>
<accession>H1FW87</accession>
<name>B6BKZ1_SULGG</name>
<dbReference type="PATRIC" id="fig|929558.5.peg.676"/>
<dbReference type="STRING" id="929558.SMGD1_0678"/>
<evidence type="ECO:0000313" key="3">
    <source>
        <dbReference type="Proteomes" id="UP000006431"/>
    </source>
</evidence>
<feature type="chain" id="PRO_5002843253" evidence="1">
    <location>
        <begin position="19"/>
        <end position="461"/>
    </location>
</feature>
<dbReference type="AlphaFoldDB" id="B6BKZ1"/>
<keyword evidence="3" id="KW-1185">Reference proteome</keyword>
<reference evidence="2 3" key="1">
    <citation type="journal article" date="2012" name="Proc. Natl. Acad. Sci. U.S.A.">
        <title>Genome and physiology of a model Epsilonproteobacterium responsible for sulfide detoxification in marine oxygen depletion zones.</title>
        <authorList>
            <person name="Grote J."/>
            <person name="Schott T."/>
            <person name="Bruckner C.G."/>
            <person name="Glockner F.O."/>
            <person name="Jost G."/>
            <person name="Teeling H."/>
            <person name="Labrenz M."/>
            <person name="Jurgens K."/>
        </authorList>
    </citation>
    <scope>NUCLEOTIDE SEQUENCE [LARGE SCALE GENOMIC DNA]</scope>
    <source>
        <strain evidence="2 3">GD1</strain>
    </source>
</reference>
<dbReference type="EMBL" id="AFRZ01000001">
    <property type="protein sequence ID" value="EHP29205.1"/>
    <property type="molecule type" value="Genomic_DNA"/>
</dbReference>
<protein>
    <submittedName>
        <fullName evidence="2">Uncharacterized protein</fullName>
    </submittedName>
</protein>
<evidence type="ECO:0000313" key="2">
    <source>
        <dbReference type="EMBL" id="EHP29205.1"/>
    </source>
</evidence>
<organism evidence="2 3">
    <name type="scientific">Sulfurimonas gotlandica (strain DSM 19862 / JCM 16533 / GD1)</name>
    <dbReference type="NCBI Taxonomy" id="929558"/>
    <lineage>
        <taxon>Bacteria</taxon>
        <taxon>Pseudomonadati</taxon>
        <taxon>Campylobacterota</taxon>
        <taxon>Epsilonproteobacteria</taxon>
        <taxon>Campylobacterales</taxon>
        <taxon>Sulfurimonadaceae</taxon>
        <taxon>Sulfurimonas</taxon>
    </lineage>
</organism>
<accession>B6BKZ1</accession>
<dbReference type="eggNOG" id="ENOG502ZRRP">
    <property type="taxonomic scope" value="Bacteria"/>
</dbReference>